<name>A0A1G4PC94_9BACL</name>
<dbReference type="Pfam" id="PF13529">
    <property type="entry name" value="Peptidase_C39_2"/>
    <property type="match status" value="1"/>
</dbReference>
<dbReference type="InterPro" id="IPR025460">
    <property type="entry name" value="DUF4280"/>
</dbReference>
<feature type="domain" description="Peptidase C39-like" evidence="2">
    <location>
        <begin position="480"/>
        <end position="611"/>
    </location>
</feature>
<accession>A0A1G4PC94</accession>
<sequence length="643" mass="70214">MTKATTGAQVKERKQTIAERIADIKRDLSAGKAPLLMAMEELGKAGSGGVERSFVVEGATVACSCGSKESRLKAPANRQVYINDKVQLNVTDSKPYVNVDAFGYCSSLNNPAVAEATKAINGQLRPMPCSPMIGTPWMALGKPNVIVGQDQALLSYCMVSCMYNGQIRITDDGQGQTVDAGAGQDRKEAEAVLLLNMAANEMLLKLKKDWKPGGTEAGTADFIRRQIGGTVTREDDSKEVSRLVGNDKILAAKKLYAEGKAEDAKELARIGREMGGTILLDDDVETAQRMVANEYIYMAKRKWQEAHQAGDRDKKIQAVQLGQAARKLGGTITDDHSLEEAGRILTDERNRVSSTYNNHQGRAWNGFYDREAWENEAQYLYNLTLKPGGNQWASERLLLAESILYGTRSEANAAYNKINNVNTEKQVSSSSSSSSGAKKSSNSQANTQGGKFENGIISAHDAINRDPLLNKEACYIPNLQNFPLYSQSDQRYADEKIGSDTMKKSGCTITGVAAINAWKTNGQWPNGVEPHPGRYKNKAKFTSGGLLKWDSIGLAQPGHCSYKYNNTDFESEAKGAVDRGNPVLIGVNGASHWIVVIGYKKEGEVIIYDTADGSVGTFDEVNKNREVSGKPQYKSVSRYYEFP</sequence>
<organism evidence="3 4">
    <name type="scientific">Paenibacillus tianmuensis</name>
    <dbReference type="NCBI Taxonomy" id="624147"/>
    <lineage>
        <taxon>Bacteria</taxon>
        <taxon>Bacillati</taxon>
        <taxon>Bacillota</taxon>
        <taxon>Bacilli</taxon>
        <taxon>Bacillales</taxon>
        <taxon>Paenibacillaceae</taxon>
        <taxon>Paenibacillus</taxon>
    </lineage>
</organism>
<protein>
    <submittedName>
        <fullName evidence="3">Peptidase_C39 like family protein</fullName>
    </submittedName>
</protein>
<dbReference type="AlphaFoldDB" id="A0A1G4PC94"/>
<keyword evidence="4" id="KW-1185">Reference proteome</keyword>
<reference evidence="4" key="1">
    <citation type="submission" date="2016-10" db="EMBL/GenBank/DDBJ databases">
        <authorList>
            <person name="Varghese N."/>
            <person name="Submissions S."/>
        </authorList>
    </citation>
    <scope>NUCLEOTIDE SEQUENCE [LARGE SCALE GENOMIC DNA]</scope>
    <source>
        <strain evidence="4">CGMCC 1.8946</strain>
    </source>
</reference>
<feature type="compositionally biased region" description="Low complexity" evidence="1">
    <location>
        <begin position="428"/>
        <end position="443"/>
    </location>
</feature>
<feature type="region of interest" description="Disordered" evidence="1">
    <location>
        <begin position="424"/>
        <end position="452"/>
    </location>
</feature>
<dbReference type="RefSeq" id="WP_143006803.1">
    <property type="nucleotide sequence ID" value="NZ_FMTT01000002.1"/>
</dbReference>
<dbReference type="Pfam" id="PF14107">
    <property type="entry name" value="DUF4280"/>
    <property type="match status" value="1"/>
</dbReference>
<evidence type="ECO:0000313" key="3">
    <source>
        <dbReference type="EMBL" id="SCW29932.1"/>
    </source>
</evidence>
<dbReference type="Proteomes" id="UP000198601">
    <property type="component" value="Unassembled WGS sequence"/>
</dbReference>
<dbReference type="STRING" id="624147.SAMN04487970_10025"/>
<gene>
    <name evidence="3" type="ORF">SAMN04487970_10025</name>
</gene>
<dbReference type="EMBL" id="FMTT01000002">
    <property type="protein sequence ID" value="SCW29932.1"/>
    <property type="molecule type" value="Genomic_DNA"/>
</dbReference>
<proteinExistence type="predicted"/>
<dbReference type="OrthoDB" id="4825649at2"/>
<evidence type="ECO:0000256" key="1">
    <source>
        <dbReference type="SAM" id="MobiDB-lite"/>
    </source>
</evidence>
<dbReference type="InterPro" id="IPR039564">
    <property type="entry name" value="Peptidase_C39-like"/>
</dbReference>
<evidence type="ECO:0000259" key="2">
    <source>
        <dbReference type="Pfam" id="PF13529"/>
    </source>
</evidence>
<evidence type="ECO:0000313" key="4">
    <source>
        <dbReference type="Proteomes" id="UP000198601"/>
    </source>
</evidence>